<protein>
    <submittedName>
        <fullName evidence="1">Uncharacterized protein</fullName>
    </submittedName>
</protein>
<organism evidence="1">
    <name type="scientific">bioreactor metagenome</name>
    <dbReference type="NCBI Taxonomy" id="1076179"/>
    <lineage>
        <taxon>unclassified sequences</taxon>
        <taxon>metagenomes</taxon>
        <taxon>ecological metagenomes</taxon>
    </lineage>
</organism>
<dbReference type="EMBL" id="VSSQ01114948">
    <property type="protein sequence ID" value="MPN50608.1"/>
    <property type="molecule type" value="Genomic_DNA"/>
</dbReference>
<dbReference type="AlphaFoldDB" id="A0A645IH32"/>
<evidence type="ECO:0000313" key="1">
    <source>
        <dbReference type="EMBL" id="MPN50608.1"/>
    </source>
</evidence>
<gene>
    <name evidence="1" type="ORF">SDC9_198239</name>
</gene>
<sequence length="36" mass="4094">MKKLTGVDTALHIRQHDMDSHIVFVTASDTQCRQLP</sequence>
<accession>A0A645IH32</accession>
<name>A0A645IH32_9ZZZZ</name>
<reference evidence="1" key="1">
    <citation type="submission" date="2019-08" db="EMBL/GenBank/DDBJ databases">
        <authorList>
            <person name="Kucharzyk K."/>
            <person name="Murdoch R.W."/>
            <person name="Higgins S."/>
            <person name="Loffler F."/>
        </authorList>
    </citation>
    <scope>NUCLEOTIDE SEQUENCE</scope>
</reference>
<comment type="caution">
    <text evidence="1">The sequence shown here is derived from an EMBL/GenBank/DDBJ whole genome shotgun (WGS) entry which is preliminary data.</text>
</comment>
<proteinExistence type="predicted"/>